<reference evidence="4" key="1">
    <citation type="submission" date="2018-07" db="EMBL/GenBank/DDBJ databases">
        <authorList>
            <person name="Liu B.-T."/>
            <person name="Du Z."/>
        </authorList>
    </citation>
    <scope>NUCLEOTIDE SEQUENCE [LARGE SCALE GENOMIC DNA]</scope>
    <source>
        <strain evidence="4">XYN52</strain>
    </source>
</reference>
<dbReference type="Proteomes" id="UP000253759">
    <property type="component" value="Unassembled WGS sequence"/>
</dbReference>
<gene>
    <name evidence="3" type="ORF">DVH29_07715</name>
</gene>
<evidence type="ECO:0000256" key="2">
    <source>
        <dbReference type="SAM" id="Phobius"/>
    </source>
</evidence>
<evidence type="ECO:0000313" key="4">
    <source>
        <dbReference type="Proteomes" id="UP000253759"/>
    </source>
</evidence>
<comment type="caution">
    <text evidence="3">The sequence shown here is derived from an EMBL/GenBank/DDBJ whole genome shotgun (WGS) entry which is preliminary data.</text>
</comment>
<protein>
    <recommendedName>
        <fullName evidence="5">Dynamin</fullName>
    </recommendedName>
</protein>
<dbReference type="EMBL" id="QQNH01000008">
    <property type="protein sequence ID" value="RDE09070.1"/>
    <property type="molecule type" value="Genomic_DNA"/>
</dbReference>
<evidence type="ECO:0000313" key="3">
    <source>
        <dbReference type="EMBL" id="RDE09070.1"/>
    </source>
</evidence>
<keyword evidence="2" id="KW-0812">Transmembrane</keyword>
<sequence>MTDPDPHLNKTEMRQGNSRKENSRALIYGLIAIVILFALAIWYFTANSDQTATTTDGGATIENSDAVESPAEDALDELPTPAPVPETETAPPVVDVPAVEAPAAEPPAAEEPAAETPAVEPPAAEEPAPEADTPPVTTP</sequence>
<dbReference type="AlphaFoldDB" id="A0A369W6V9"/>
<feature type="region of interest" description="Disordered" evidence="1">
    <location>
        <begin position="50"/>
        <end position="139"/>
    </location>
</feature>
<organism evidence="3 4">
    <name type="scientific">Pelagibacterium lacus</name>
    <dbReference type="NCBI Taxonomy" id="2282655"/>
    <lineage>
        <taxon>Bacteria</taxon>
        <taxon>Pseudomonadati</taxon>
        <taxon>Pseudomonadota</taxon>
        <taxon>Alphaproteobacteria</taxon>
        <taxon>Hyphomicrobiales</taxon>
        <taxon>Devosiaceae</taxon>
        <taxon>Pelagibacterium</taxon>
    </lineage>
</organism>
<evidence type="ECO:0008006" key="5">
    <source>
        <dbReference type="Google" id="ProtNLM"/>
    </source>
</evidence>
<keyword evidence="2" id="KW-0472">Membrane</keyword>
<accession>A0A369W6V9</accession>
<keyword evidence="4" id="KW-1185">Reference proteome</keyword>
<feature type="region of interest" description="Disordered" evidence="1">
    <location>
        <begin position="1"/>
        <end position="20"/>
    </location>
</feature>
<feature type="compositionally biased region" description="Low complexity" evidence="1">
    <location>
        <begin position="50"/>
        <end position="60"/>
    </location>
</feature>
<keyword evidence="2" id="KW-1133">Transmembrane helix</keyword>
<feature type="compositionally biased region" description="Low complexity" evidence="1">
    <location>
        <begin position="85"/>
        <end position="139"/>
    </location>
</feature>
<evidence type="ECO:0000256" key="1">
    <source>
        <dbReference type="SAM" id="MobiDB-lite"/>
    </source>
</evidence>
<feature type="transmembrane region" description="Helical" evidence="2">
    <location>
        <begin position="25"/>
        <end position="44"/>
    </location>
</feature>
<proteinExistence type="predicted"/>
<dbReference type="RefSeq" id="WP_147276034.1">
    <property type="nucleotide sequence ID" value="NZ_QQNH01000008.1"/>
</dbReference>
<name>A0A369W6V9_9HYPH</name>